<protein>
    <recommendedName>
        <fullName evidence="3">GIY-YIG domain-containing protein</fullName>
    </recommendedName>
</protein>
<proteinExistence type="predicted"/>
<keyword evidence="2" id="KW-1185">Reference proteome</keyword>
<name>A0A1Z4JD27_LEPBY</name>
<sequence length="186" mass="22091">MIVEQPSLFTNADWSNESASREHLNLSESVLKDWKQRIFNYQTALTPQQQVSLFESIETDPYAIDPFKLPQQNTQFWRQKAEDQGVAALYFVIDYELPIVLYVGETIKSNQRWKGEHDCKRYLLNYRQAHYDYQLPSSLGIAFWSNAPVKTRDRQKLELALIQRWRSPFNKENWTMWGTPFTYGKQ</sequence>
<dbReference type="AlphaFoldDB" id="A0A1Z4JD27"/>
<evidence type="ECO:0000313" key="1">
    <source>
        <dbReference type="EMBL" id="BAY54610.1"/>
    </source>
</evidence>
<reference evidence="1 2" key="1">
    <citation type="submission" date="2017-06" db="EMBL/GenBank/DDBJ databases">
        <title>Genome sequencing of cyanobaciteial culture collection at National Institute for Environmental Studies (NIES).</title>
        <authorList>
            <person name="Hirose Y."/>
            <person name="Shimura Y."/>
            <person name="Fujisawa T."/>
            <person name="Nakamura Y."/>
            <person name="Kawachi M."/>
        </authorList>
    </citation>
    <scope>NUCLEOTIDE SEQUENCE [LARGE SCALE GENOMIC DNA]</scope>
    <source>
        <strain evidence="1 2">NIES-2135</strain>
    </source>
</reference>
<organism evidence="1 2">
    <name type="scientific">Leptolyngbya boryana NIES-2135</name>
    <dbReference type="NCBI Taxonomy" id="1973484"/>
    <lineage>
        <taxon>Bacteria</taxon>
        <taxon>Bacillati</taxon>
        <taxon>Cyanobacteriota</taxon>
        <taxon>Cyanophyceae</taxon>
        <taxon>Leptolyngbyales</taxon>
        <taxon>Leptolyngbyaceae</taxon>
        <taxon>Leptolyngbya group</taxon>
        <taxon>Leptolyngbya</taxon>
    </lineage>
</organism>
<dbReference type="Proteomes" id="UP000217895">
    <property type="component" value="Chromosome"/>
</dbReference>
<gene>
    <name evidence="1" type="ORF">NIES2135_14270</name>
</gene>
<evidence type="ECO:0000313" key="2">
    <source>
        <dbReference type="Proteomes" id="UP000217895"/>
    </source>
</evidence>
<accession>A0A1Z4JD27</accession>
<evidence type="ECO:0008006" key="3">
    <source>
        <dbReference type="Google" id="ProtNLM"/>
    </source>
</evidence>
<dbReference type="EMBL" id="AP018203">
    <property type="protein sequence ID" value="BAY54610.1"/>
    <property type="molecule type" value="Genomic_DNA"/>
</dbReference>